<keyword evidence="2" id="KW-0812">Transmembrane</keyword>
<accession>A0A427B9S2</accession>
<comment type="caution">
    <text evidence="3">The sequence shown here is derived from an EMBL/GenBank/DDBJ whole genome shotgun (WGS) entry which is preliminary data.</text>
</comment>
<evidence type="ECO:0000313" key="4">
    <source>
        <dbReference type="Proteomes" id="UP000287651"/>
    </source>
</evidence>
<evidence type="ECO:0000256" key="2">
    <source>
        <dbReference type="SAM" id="Phobius"/>
    </source>
</evidence>
<evidence type="ECO:0000313" key="3">
    <source>
        <dbReference type="EMBL" id="RRT85227.1"/>
    </source>
</evidence>
<dbReference type="AlphaFoldDB" id="A0A427B9S2"/>
<proteinExistence type="predicted"/>
<dbReference type="Proteomes" id="UP000287651">
    <property type="component" value="Unassembled WGS sequence"/>
</dbReference>
<evidence type="ECO:0000256" key="1">
    <source>
        <dbReference type="SAM" id="MobiDB-lite"/>
    </source>
</evidence>
<gene>
    <name evidence="3" type="ORF">B296_00000113</name>
</gene>
<sequence length="213" mass="24173">MDQAQSALSSRRPDESVPENFCENMSGNCDFSKEEYLELNDFYSPETSSASSDNSSRMSVNSDEYFDPDALLRDIENDHRLGVEEEYTECRFSISAPVKSSQHETDPFNMCVLEREVRAEGAPMEMAQVKGGNGHHSRPRMTRAVSWLPSRSVSEWRGCALNRLRSKHAPLPFRSSRLGVPRPASFRHIHILFNSSIAVDAILFPLFLFILPR</sequence>
<feature type="region of interest" description="Disordered" evidence="1">
    <location>
        <begin position="1"/>
        <end position="21"/>
    </location>
</feature>
<protein>
    <submittedName>
        <fullName evidence="3">Uncharacterized protein</fullName>
    </submittedName>
</protein>
<keyword evidence="2" id="KW-1133">Transmembrane helix</keyword>
<keyword evidence="2" id="KW-0472">Membrane</keyword>
<reference evidence="3 4" key="1">
    <citation type="journal article" date="2014" name="Agronomy (Basel)">
        <title>A Draft Genome Sequence for Ensete ventricosum, the Drought-Tolerant Tree Against Hunger.</title>
        <authorList>
            <person name="Harrison J."/>
            <person name="Moore K.A."/>
            <person name="Paszkiewicz K."/>
            <person name="Jones T."/>
            <person name="Grant M."/>
            <person name="Ambacheew D."/>
            <person name="Muzemil S."/>
            <person name="Studholme D.J."/>
        </authorList>
    </citation>
    <scope>NUCLEOTIDE SEQUENCE [LARGE SCALE GENOMIC DNA]</scope>
</reference>
<feature type="transmembrane region" description="Helical" evidence="2">
    <location>
        <begin position="191"/>
        <end position="211"/>
    </location>
</feature>
<dbReference type="EMBL" id="AMZH03000152">
    <property type="protein sequence ID" value="RRT85227.1"/>
    <property type="molecule type" value="Genomic_DNA"/>
</dbReference>
<organism evidence="3 4">
    <name type="scientific">Ensete ventricosum</name>
    <name type="common">Abyssinian banana</name>
    <name type="synonym">Musa ensete</name>
    <dbReference type="NCBI Taxonomy" id="4639"/>
    <lineage>
        <taxon>Eukaryota</taxon>
        <taxon>Viridiplantae</taxon>
        <taxon>Streptophyta</taxon>
        <taxon>Embryophyta</taxon>
        <taxon>Tracheophyta</taxon>
        <taxon>Spermatophyta</taxon>
        <taxon>Magnoliopsida</taxon>
        <taxon>Liliopsida</taxon>
        <taxon>Zingiberales</taxon>
        <taxon>Musaceae</taxon>
        <taxon>Ensete</taxon>
    </lineage>
</organism>
<name>A0A427B9S2_ENSVE</name>